<sequence length="133" mass="14142">MMRFGPAQQPGRGRREPIIPMINVVFLLLIFFLLSASITPPEALEVDPPNAQADTPEDITAPLLIAADGRLAYADAQGDGIWPLLARRDAQNELPIRADGALPATELAAILSQVAVTTDAAVALVVQPREGQP</sequence>
<dbReference type="AlphaFoldDB" id="A0A2K9EUA8"/>
<evidence type="ECO:0000256" key="4">
    <source>
        <dbReference type="ARBA" id="ARBA00022692"/>
    </source>
</evidence>
<dbReference type="GO" id="GO:0015031">
    <property type="term" value="P:protein transport"/>
    <property type="evidence" value="ECO:0007669"/>
    <property type="project" value="UniProtKB-KW"/>
</dbReference>
<comment type="similarity">
    <text evidence="2 7">Belongs to the ExbD/TolR family.</text>
</comment>
<dbReference type="InterPro" id="IPR003400">
    <property type="entry name" value="ExbD"/>
</dbReference>
<keyword evidence="6" id="KW-0472">Membrane</keyword>
<evidence type="ECO:0000256" key="2">
    <source>
        <dbReference type="ARBA" id="ARBA00005811"/>
    </source>
</evidence>
<keyword evidence="4 7" id="KW-0812">Transmembrane</keyword>
<dbReference type="GO" id="GO:0005886">
    <property type="term" value="C:plasma membrane"/>
    <property type="evidence" value="ECO:0007669"/>
    <property type="project" value="UniProtKB-SubCell"/>
</dbReference>
<accession>A0A2K9EUA8</accession>
<name>A0A2K9EUA8_9RHOB</name>
<keyword evidence="5" id="KW-1133">Transmembrane helix</keyword>
<evidence type="ECO:0000256" key="5">
    <source>
        <dbReference type="ARBA" id="ARBA00022989"/>
    </source>
</evidence>
<dbReference type="KEGG" id="paro:CUV01_04945"/>
<dbReference type="Pfam" id="PF02472">
    <property type="entry name" value="ExbD"/>
    <property type="match status" value="1"/>
</dbReference>
<protein>
    <submittedName>
        <fullName evidence="8">Biopolymer transporter ExbD</fullName>
    </submittedName>
</protein>
<dbReference type="RefSeq" id="WP_101459488.1">
    <property type="nucleotide sequence ID" value="NZ_CP025408.1"/>
</dbReference>
<organism evidence="8 9">
    <name type="scientific">Paracoccus tegillarcae</name>
    <dbReference type="NCBI Taxonomy" id="1529068"/>
    <lineage>
        <taxon>Bacteria</taxon>
        <taxon>Pseudomonadati</taxon>
        <taxon>Pseudomonadota</taxon>
        <taxon>Alphaproteobacteria</taxon>
        <taxon>Rhodobacterales</taxon>
        <taxon>Paracoccaceae</taxon>
        <taxon>Paracoccus</taxon>
    </lineage>
</organism>
<keyword evidence="7" id="KW-0813">Transport</keyword>
<dbReference type="Proteomes" id="UP000233742">
    <property type="component" value="Chromosome"/>
</dbReference>
<dbReference type="PANTHER" id="PTHR30558:SF3">
    <property type="entry name" value="BIOPOLYMER TRANSPORT PROTEIN EXBD-RELATED"/>
    <property type="match status" value="1"/>
</dbReference>
<evidence type="ECO:0000256" key="3">
    <source>
        <dbReference type="ARBA" id="ARBA00022475"/>
    </source>
</evidence>
<evidence type="ECO:0000256" key="7">
    <source>
        <dbReference type="RuleBase" id="RU003879"/>
    </source>
</evidence>
<evidence type="ECO:0000313" key="9">
    <source>
        <dbReference type="Proteomes" id="UP000233742"/>
    </source>
</evidence>
<keyword evidence="9" id="KW-1185">Reference proteome</keyword>
<comment type="subcellular location">
    <subcellularLocation>
        <location evidence="1">Cell membrane</location>
        <topology evidence="1">Single-pass membrane protein</topology>
    </subcellularLocation>
    <subcellularLocation>
        <location evidence="7">Cell membrane</location>
        <topology evidence="7">Single-pass type II membrane protein</topology>
    </subcellularLocation>
</comment>
<proteinExistence type="inferred from homology"/>
<keyword evidence="7" id="KW-0653">Protein transport</keyword>
<evidence type="ECO:0000313" key="8">
    <source>
        <dbReference type="EMBL" id="AUH32814.1"/>
    </source>
</evidence>
<dbReference type="OrthoDB" id="8479787at2"/>
<gene>
    <name evidence="8" type="ORF">CUV01_04945</name>
</gene>
<dbReference type="EMBL" id="CP025408">
    <property type="protein sequence ID" value="AUH32814.1"/>
    <property type="molecule type" value="Genomic_DNA"/>
</dbReference>
<evidence type="ECO:0000256" key="1">
    <source>
        <dbReference type="ARBA" id="ARBA00004162"/>
    </source>
</evidence>
<keyword evidence="3" id="KW-1003">Cell membrane</keyword>
<dbReference type="PANTHER" id="PTHR30558">
    <property type="entry name" value="EXBD MEMBRANE COMPONENT OF PMF-DRIVEN MACROMOLECULE IMPORT SYSTEM"/>
    <property type="match status" value="1"/>
</dbReference>
<evidence type="ECO:0000256" key="6">
    <source>
        <dbReference type="ARBA" id="ARBA00023136"/>
    </source>
</evidence>
<dbReference type="GO" id="GO:0022857">
    <property type="term" value="F:transmembrane transporter activity"/>
    <property type="evidence" value="ECO:0007669"/>
    <property type="project" value="InterPro"/>
</dbReference>
<reference evidence="8 9" key="1">
    <citation type="submission" date="2017-12" db="EMBL/GenBank/DDBJ databases">
        <authorList>
            <person name="Hurst M.R.H."/>
        </authorList>
    </citation>
    <scope>NUCLEOTIDE SEQUENCE [LARGE SCALE GENOMIC DNA]</scope>
    <source>
        <strain evidence="8 9">BM15</strain>
    </source>
</reference>